<dbReference type="PANTHER" id="PTHR43792:SF1">
    <property type="entry name" value="N-ACETYLTRANSFERASE DOMAIN-CONTAINING PROTEIN"/>
    <property type="match status" value="1"/>
</dbReference>
<reference evidence="2 3" key="1">
    <citation type="submission" date="2019-04" db="EMBL/GenBank/DDBJ databases">
        <title>Pedobacter sp. AR-2-6 sp. nov., isolated from Arctic soil.</title>
        <authorList>
            <person name="Dahal R.H."/>
            <person name="Kim D.-U."/>
        </authorList>
    </citation>
    <scope>NUCLEOTIDE SEQUENCE [LARGE SCALE GENOMIC DNA]</scope>
    <source>
        <strain evidence="2 3">AR-2-6</strain>
    </source>
</reference>
<protein>
    <submittedName>
        <fullName evidence="2">GNAT family N-acetyltransferase</fullName>
    </submittedName>
</protein>
<dbReference type="OrthoDB" id="9811523at2"/>
<sequence>MLKLQFTSFPTLETERLILRAHTNADAKALFALRSNETVMKYIYRERPKDIFDVQTLITTLNKGFENGDNLVWAIALKNNPSEMIGEIGYYRTDFANHRAEIGYMLNPDYWRKGIISEALIKAIAFGFKNINLHSICADVSPENNASRQILLKHGFEKEAYFKERYYFQGKFLDSEIYSFVNLS</sequence>
<organism evidence="2 3">
    <name type="scientific">Pedobacter cryotolerans</name>
    <dbReference type="NCBI Taxonomy" id="2571270"/>
    <lineage>
        <taxon>Bacteria</taxon>
        <taxon>Pseudomonadati</taxon>
        <taxon>Bacteroidota</taxon>
        <taxon>Sphingobacteriia</taxon>
        <taxon>Sphingobacteriales</taxon>
        <taxon>Sphingobacteriaceae</taxon>
        <taxon>Pedobacter</taxon>
    </lineage>
</organism>
<comment type="caution">
    <text evidence="2">The sequence shown here is derived from an EMBL/GenBank/DDBJ whole genome shotgun (WGS) entry which is preliminary data.</text>
</comment>
<dbReference type="RefSeq" id="WP_136876071.1">
    <property type="nucleotide sequence ID" value="NZ_SWBO01000003.1"/>
</dbReference>
<dbReference type="Gene3D" id="3.40.630.30">
    <property type="match status" value="1"/>
</dbReference>
<dbReference type="PANTHER" id="PTHR43792">
    <property type="entry name" value="GNAT FAMILY, PUTATIVE (AFU_ORTHOLOGUE AFUA_3G00765)-RELATED-RELATED"/>
    <property type="match status" value="1"/>
</dbReference>
<dbReference type="CDD" id="cd04301">
    <property type="entry name" value="NAT_SF"/>
    <property type="match status" value="1"/>
</dbReference>
<feature type="domain" description="N-acetyltransferase" evidence="1">
    <location>
        <begin position="17"/>
        <end position="174"/>
    </location>
</feature>
<dbReference type="Pfam" id="PF13302">
    <property type="entry name" value="Acetyltransf_3"/>
    <property type="match status" value="1"/>
</dbReference>
<dbReference type="SUPFAM" id="SSF55729">
    <property type="entry name" value="Acyl-CoA N-acyltransferases (Nat)"/>
    <property type="match status" value="1"/>
</dbReference>
<dbReference type="GO" id="GO:0016747">
    <property type="term" value="F:acyltransferase activity, transferring groups other than amino-acyl groups"/>
    <property type="evidence" value="ECO:0007669"/>
    <property type="project" value="InterPro"/>
</dbReference>
<dbReference type="InterPro" id="IPR016181">
    <property type="entry name" value="Acyl_CoA_acyltransferase"/>
</dbReference>
<gene>
    <name evidence="2" type="ORF">FA045_07485</name>
</gene>
<accession>A0A4U1C8W5</accession>
<evidence type="ECO:0000259" key="1">
    <source>
        <dbReference type="PROSITE" id="PS51186"/>
    </source>
</evidence>
<dbReference type="AlphaFoldDB" id="A0A4U1C8W5"/>
<keyword evidence="2" id="KW-0808">Transferase</keyword>
<name>A0A4U1C8W5_9SPHI</name>
<proteinExistence type="predicted"/>
<dbReference type="InterPro" id="IPR000182">
    <property type="entry name" value="GNAT_dom"/>
</dbReference>
<dbReference type="EMBL" id="SWBO01000003">
    <property type="protein sequence ID" value="TKC02078.1"/>
    <property type="molecule type" value="Genomic_DNA"/>
</dbReference>
<evidence type="ECO:0000313" key="3">
    <source>
        <dbReference type="Proteomes" id="UP000310477"/>
    </source>
</evidence>
<dbReference type="PROSITE" id="PS51186">
    <property type="entry name" value="GNAT"/>
    <property type="match status" value="1"/>
</dbReference>
<dbReference type="InterPro" id="IPR051531">
    <property type="entry name" value="N-acetyltransferase"/>
</dbReference>
<keyword evidence="3" id="KW-1185">Reference proteome</keyword>
<evidence type="ECO:0000313" key="2">
    <source>
        <dbReference type="EMBL" id="TKC02078.1"/>
    </source>
</evidence>
<dbReference type="Proteomes" id="UP000310477">
    <property type="component" value="Unassembled WGS sequence"/>
</dbReference>